<proteinExistence type="predicted"/>
<keyword evidence="1" id="KW-0175">Coiled coil</keyword>
<dbReference type="RefSeq" id="WP_090707183.1">
    <property type="nucleotide sequence ID" value="NZ_FNHH01000046.1"/>
</dbReference>
<name>A0A1G9YVQ1_9SPHI</name>
<feature type="coiled-coil region" evidence="1">
    <location>
        <begin position="516"/>
        <end position="543"/>
    </location>
</feature>
<evidence type="ECO:0000256" key="1">
    <source>
        <dbReference type="SAM" id="Coils"/>
    </source>
</evidence>
<keyword evidence="3" id="KW-1185">Reference proteome</keyword>
<dbReference type="OrthoDB" id="1000127at2"/>
<organism evidence="2 3">
    <name type="scientific">Daejeonella rubra</name>
    <dbReference type="NCBI Taxonomy" id="990371"/>
    <lineage>
        <taxon>Bacteria</taxon>
        <taxon>Pseudomonadati</taxon>
        <taxon>Bacteroidota</taxon>
        <taxon>Sphingobacteriia</taxon>
        <taxon>Sphingobacteriales</taxon>
        <taxon>Sphingobacteriaceae</taxon>
        <taxon>Daejeonella</taxon>
    </lineage>
</organism>
<dbReference type="AlphaFoldDB" id="A0A1G9YVQ1"/>
<reference evidence="3" key="1">
    <citation type="submission" date="2016-10" db="EMBL/GenBank/DDBJ databases">
        <authorList>
            <person name="Varghese N."/>
            <person name="Submissions S."/>
        </authorList>
    </citation>
    <scope>NUCLEOTIDE SEQUENCE [LARGE SCALE GENOMIC DNA]</scope>
    <source>
        <strain evidence="3">DSM 24536</strain>
    </source>
</reference>
<dbReference type="EMBL" id="FNHH01000046">
    <property type="protein sequence ID" value="SDN13252.1"/>
    <property type="molecule type" value="Genomic_DNA"/>
</dbReference>
<evidence type="ECO:0000313" key="2">
    <source>
        <dbReference type="EMBL" id="SDN13252.1"/>
    </source>
</evidence>
<protein>
    <submittedName>
        <fullName evidence="2">Uncharacterized protein</fullName>
    </submittedName>
</protein>
<dbReference type="STRING" id="990371.SAMN05421813_1466"/>
<dbReference type="Proteomes" id="UP000199226">
    <property type="component" value="Unassembled WGS sequence"/>
</dbReference>
<gene>
    <name evidence="2" type="ORF">SAMN05421813_1466</name>
</gene>
<accession>A0A1G9YVQ1</accession>
<evidence type="ECO:0000313" key="3">
    <source>
        <dbReference type="Proteomes" id="UP000199226"/>
    </source>
</evidence>
<sequence length="633" mass="72245">MKIKNQELIKEFKEDEAPRVMILKGEPFLGDVIDELPSGIIDKSETGIGATTLEIDSNRNSIIVVPLKAIAASKAKKHKSCLYVGGDIGEIKRPTDKQILEYSQSKGDKKFLVVADSLKRLFDVLGVETCLTYFLMIDEVDSFQLEGSYRERLEGCLDYYKMFPRENRALVSSTLLKFSDPELLKEDKSIFKYENSRVRDIDLYYSDNEIGAAFDHIARLYKEKPNDKIVIAYNSVHGSIAIAEKLINDFGVAFEDIKILCSANRKQDVKHFVSELSNGILEGRINFMTSAYFVGVDIEEKYHCICISNSHPNFRHTLLSVSRLQQIAGRCRKQPLLSESIFYGSTIFSPADVINIDLLIMAAKAKIKSLECIADNFKSNQILAKQLIKVRELIIGTTDVLQYNFVRTNLNNEFVVSYFNIDACVENMETAKVLYTDRYTLHQWLLISGHNVTWNFTLSDTYVDDKPSNFDEAKQEQVEVSLAKLQELVDPKDVLRLIMTSESGHQTEIFNRYQALSGYFENKEELINNLKELSEQNATAFNNFKDAYKFAYDTTGFKDLIMELFPEGSKHNKSQIMEGLNQAYSKTGLHTISSMTTAVKTLNKYFKVKKDKRNYIDGLPTFEIGELYIQIKK</sequence>